<evidence type="ECO:0000256" key="1">
    <source>
        <dbReference type="SAM" id="MobiDB-lite"/>
    </source>
</evidence>
<keyword evidence="2" id="KW-1185">Reference proteome</keyword>
<dbReference type="GeneID" id="111135882"/>
<dbReference type="GO" id="GO:0006364">
    <property type="term" value="P:rRNA processing"/>
    <property type="evidence" value="ECO:0007669"/>
    <property type="project" value="InterPro"/>
</dbReference>
<name>A0A8B8EQG5_CRAVI</name>
<dbReference type="Pfam" id="PF02033">
    <property type="entry name" value="RBFA"/>
    <property type="match status" value="1"/>
</dbReference>
<sequence length="459" mass="52584">MFKVHIGKFGRWIQYPSVLSVVYKRHGSTAKFLSKLLDNKKKKKFKHTPANSTRVGLNVSDGKLFRTFRVSQVIFDRIVEYIDTGELDPEIPSLGVSISQVIWNPATNSINVYWQIDSDDVEKKNKVKDLLNSKASKLRFLLIENRISGHIPSIQFAWDKSQLKRGYLKHIDEMLAIADYGPSHQIEKSDISTAELTSPVLEASPNLLEKLKKINSGTETKLNHGDIVQSFRNDLYKLDHLSLMKSIQESKDKLKAGLRRREKKMLKEQKFMKFPKAEMETPPQEGRKKVDGFGPEGVPLRLSMIQKNQLGVNASNYLNQLEEQPFFEEEWSDDDEDCDNTVGEKKTGVTVEENTGGISEHSDDKRKYSLSHELDDNNPVIEELNFKWKPESFRTLSRQGVQRVSGPLRSPMRVRDMQTLLSESSEEGDDEVDLIEDEWSDEEKNAEEDIPKNKNGSLK</sequence>
<accession>A0A8B8EQG5</accession>
<dbReference type="PANTHER" id="PTHR14725">
    <property type="entry name" value="RIBOSOME-BINDING FACTOR A, MITOCHONDRIAL-RELATED"/>
    <property type="match status" value="1"/>
</dbReference>
<dbReference type="AlphaFoldDB" id="A0A8B8EQG5"/>
<reference evidence="3" key="1">
    <citation type="submission" date="2025-08" db="UniProtKB">
        <authorList>
            <consortium name="RefSeq"/>
        </authorList>
    </citation>
    <scope>IDENTIFICATION</scope>
    <source>
        <tissue evidence="3">Whole sample</tissue>
    </source>
</reference>
<evidence type="ECO:0000313" key="2">
    <source>
        <dbReference type="Proteomes" id="UP000694844"/>
    </source>
</evidence>
<organism evidence="2 3">
    <name type="scientific">Crassostrea virginica</name>
    <name type="common">Eastern oyster</name>
    <dbReference type="NCBI Taxonomy" id="6565"/>
    <lineage>
        <taxon>Eukaryota</taxon>
        <taxon>Metazoa</taxon>
        <taxon>Spiralia</taxon>
        <taxon>Lophotrochozoa</taxon>
        <taxon>Mollusca</taxon>
        <taxon>Bivalvia</taxon>
        <taxon>Autobranchia</taxon>
        <taxon>Pteriomorphia</taxon>
        <taxon>Ostreida</taxon>
        <taxon>Ostreoidea</taxon>
        <taxon>Ostreidae</taxon>
        <taxon>Crassostrea</taxon>
    </lineage>
</organism>
<dbReference type="InterPro" id="IPR023799">
    <property type="entry name" value="RbfA_dom_sf"/>
</dbReference>
<dbReference type="KEGG" id="cvn:111135882"/>
<dbReference type="Proteomes" id="UP000694844">
    <property type="component" value="Chromosome 5"/>
</dbReference>
<protein>
    <submittedName>
        <fullName evidence="3">Uncharacterized protein LOC111135882 isoform X1</fullName>
    </submittedName>
</protein>
<dbReference type="OrthoDB" id="418445at2759"/>
<gene>
    <name evidence="3" type="primary">LOC111135882</name>
</gene>
<dbReference type="RefSeq" id="XP_022342028.1">
    <property type="nucleotide sequence ID" value="XM_022486320.1"/>
</dbReference>
<dbReference type="Gene3D" id="3.30.300.20">
    <property type="match status" value="1"/>
</dbReference>
<dbReference type="InterPro" id="IPR000238">
    <property type="entry name" value="RbfA"/>
</dbReference>
<feature type="compositionally biased region" description="Acidic residues" evidence="1">
    <location>
        <begin position="424"/>
        <end position="446"/>
    </location>
</feature>
<dbReference type="SUPFAM" id="SSF89919">
    <property type="entry name" value="Ribosome-binding factor A, RbfA"/>
    <property type="match status" value="1"/>
</dbReference>
<proteinExistence type="predicted"/>
<dbReference type="PANTHER" id="PTHR14725:SF0">
    <property type="entry name" value="RIBOSOME-BINDING FACTOR A, MITOCHONDRIAL-RELATED"/>
    <property type="match status" value="1"/>
</dbReference>
<dbReference type="InterPro" id="IPR015946">
    <property type="entry name" value="KH_dom-like_a/b"/>
</dbReference>
<dbReference type="InterPro" id="IPR039212">
    <property type="entry name" value="RBFA_mitochondrial"/>
</dbReference>
<feature type="region of interest" description="Disordered" evidence="1">
    <location>
        <begin position="397"/>
        <end position="459"/>
    </location>
</feature>
<evidence type="ECO:0000313" key="3">
    <source>
        <dbReference type="RefSeq" id="XP_022342028.1"/>
    </source>
</evidence>